<sequence length="1107" mass="124810">MNDMQYAKSRLRGWVDSFLKQRGHTAPSGLPLYSYATTDNELQMLSALLSVCPEERESIISGTYWAAGYCLFVAERYRRQYDANWSWQAFDSELELSLQPIEHKDLVKRGLDFWGRPIRYRAHGADYLGSLFAEGGLPWKLLQSEGHGFGKAIKSGLKHYHACKRDGRDIAQVICEYGQYFPQSFQNEEKYQLLARVVETLMLLAEQHALDEQDDPAAYLNSHYPQWRDEFPLPLEEENGHSLVNEWLRDAGVRLEERKRAEEMARYFTCEHRLDGPIELARLLAEIRLAPSLQVKLDGRKLSTTRVELALYEGDQMVLKLGAAYGRLEGDVLAVKLPAEVVKCSRKSPDKPLFLVCSCAGERLDTHTIQSSEVDWNQLPAVFVEEGDEVHLVGIASVKAKAPEVLLRVPVSMKIEGMKPVAADAEVGFWYRVSQATIISDAGARYLIEPGSSSAAERVEFQGALSPYETLPIATWLGWPRCMLASASAEGRRPESYRVNDQVFQSIDSLPLVGSFKVEVLGPDQQVLARRKLGVLPRDFSIASLPASSQVPARISIRTVQRLKVRVLNDSLHTEVRREGSTTTVELTPVDQQPDRVLLEISDQRSHSDGIVIRLPYPEEGVQLVEDDGSLFRGRDLTVDRILGMSLVMTPPPGKTQTFHLSLELMGRTAGLERRYAYDVKNTSTQVSLFSLYDDILSLFSCSAEQDAIVRCRIETSRPLKQFDICRYGAAIKFTDELGHFFELIDHNLQPLTHRAEGTSVMAMQVQMPEAAPAELHPRSVQELTSGVFELPTRLLKDGPWLLYPAEGSATFFRPAIHVPDAVVCTPDEGQVIKTLNSAARYYHPRLRPEVFNDVLDDMAVHFLHSSWLYLAELKQRYKHVPLSAFESWKHLSRHPQALALAVFRLEMDARFAERLQQELAVIWEAITVEQWKSALRVYVQGVSQQFGIPEEMVKSSAKTRMGLLSVQVPLFKDLSDELCEGDIEVSNGVPLQLVLPIWLGELRVRQEDAQWPVILNEALSNWVRQHEDYAWMQGLEMPGYMRSVVYMPVFAACLTAGVASLSGLEAEDAALRFGFRVLSDFDRDGWYEPVYSATLSGLLHAKGSHS</sequence>
<accession>A0A1H3ZG79</accession>
<proteinExistence type="predicted"/>
<protein>
    <submittedName>
        <fullName evidence="1">Uncharacterized protein</fullName>
    </submittedName>
</protein>
<gene>
    <name evidence="1" type="ORF">SAMN02745729_10219</name>
</gene>
<dbReference type="Proteomes" id="UP000242469">
    <property type="component" value="Unassembled WGS sequence"/>
</dbReference>
<organism evidence="1 2">
    <name type="scientific">Marinobacterium iners DSM 11526</name>
    <dbReference type="NCBI Taxonomy" id="1122198"/>
    <lineage>
        <taxon>Bacteria</taxon>
        <taxon>Pseudomonadati</taxon>
        <taxon>Pseudomonadota</taxon>
        <taxon>Gammaproteobacteria</taxon>
        <taxon>Oceanospirillales</taxon>
        <taxon>Oceanospirillaceae</taxon>
        <taxon>Marinobacterium</taxon>
    </lineage>
</organism>
<dbReference type="NCBIfam" id="NF038336">
    <property type="entry name" value="YjiT_fam"/>
    <property type="match status" value="1"/>
</dbReference>
<reference evidence="2" key="1">
    <citation type="submission" date="2016-10" db="EMBL/GenBank/DDBJ databases">
        <authorList>
            <person name="Varghese N."/>
            <person name="Submissions S."/>
        </authorList>
    </citation>
    <scope>NUCLEOTIDE SEQUENCE [LARGE SCALE GENOMIC DNA]</scope>
    <source>
        <strain evidence="2">DSM 11526</strain>
    </source>
</reference>
<dbReference type="InterPro" id="IPR047879">
    <property type="entry name" value="YjiT"/>
</dbReference>
<dbReference type="STRING" id="1122198.SAMN02745729_10219"/>
<dbReference type="RefSeq" id="WP_217632939.1">
    <property type="nucleotide sequence ID" value="NZ_FNRJ01000002.1"/>
</dbReference>
<evidence type="ECO:0000313" key="2">
    <source>
        <dbReference type="Proteomes" id="UP000242469"/>
    </source>
</evidence>
<dbReference type="AlphaFoldDB" id="A0A1H3ZG79"/>
<dbReference type="EMBL" id="FNRJ01000002">
    <property type="protein sequence ID" value="SEA22322.1"/>
    <property type="molecule type" value="Genomic_DNA"/>
</dbReference>
<keyword evidence="2" id="KW-1185">Reference proteome</keyword>
<name>A0A1H3ZG79_9GAMM</name>
<evidence type="ECO:0000313" key="1">
    <source>
        <dbReference type="EMBL" id="SEA22322.1"/>
    </source>
</evidence>